<name>W4RML7_9BACI</name>
<feature type="transmembrane region" description="Helical" evidence="6">
    <location>
        <begin position="148"/>
        <end position="165"/>
    </location>
</feature>
<feature type="transmembrane region" description="Helical" evidence="6">
    <location>
        <begin position="110"/>
        <end position="128"/>
    </location>
</feature>
<feature type="transmembrane region" description="Helical" evidence="6">
    <location>
        <begin position="77"/>
        <end position="98"/>
    </location>
</feature>
<evidence type="ECO:0000256" key="3">
    <source>
        <dbReference type="ARBA" id="ARBA00022692"/>
    </source>
</evidence>
<evidence type="ECO:0000313" key="8">
    <source>
        <dbReference type="Proteomes" id="UP000018949"/>
    </source>
</evidence>
<keyword evidence="8" id="KW-1185">Reference proteome</keyword>
<dbReference type="InterPro" id="IPR022493">
    <property type="entry name" value="CHP03716_TM_YkoY"/>
</dbReference>
<dbReference type="Proteomes" id="UP000018949">
    <property type="component" value="Unassembled WGS sequence"/>
</dbReference>
<accession>W4RML7</accession>
<dbReference type="GO" id="GO:0016020">
    <property type="term" value="C:membrane"/>
    <property type="evidence" value="ECO:0007669"/>
    <property type="project" value="UniProtKB-SubCell"/>
</dbReference>
<keyword evidence="3 6" id="KW-0812">Transmembrane</keyword>
<protein>
    <submittedName>
        <fullName evidence="7">TerC-like integral membrane protein</fullName>
    </submittedName>
</protein>
<dbReference type="Pfam" id="PF03741">
    <property type="entry name" value="TerC"/>
    <property type="match status" value="1"/>
</dbReference>
<evidence type="ECO:0000256" key="4">
    <source>
        <dbReference type="ARBA" id="ARBA00022989"/>
    </source>
</evidence>
<evidence type="ECO:0000256" key="6">
    <source>
        <dbReference type="SAM" id="Phobius"/>
    </source>
</evidence>
<dbReference type="EMBL" id="BAUW01000024">
    <property type="protein sequence ID" value="GAE45551.1"/>
    <property type="molecule type" value="Genomic_DNA"/>
</dbReference>
<reference evidence="7 8" key="1">
    <citation type="submission" date="2013-12" db="EMBL/GenBank/DDBJ databases">
        <title>NBRP : Genome information of microbial organism related human and environment.</title>
        <authorList>
            <person name="Hattori M."/>
            <person name="Oshima K."/>
            <person name="Inaba H."/>
            <person name="Suda W."/>
            <person name="Sakamoto M."/>
            <person name="Iino T."/>
            <person name="Kitahara M."/>
            <person name="Oshida Y."/>
            <person name="Iida T."/>
            <person name="Kudo T."/>
            <person name="Itoh T."/>
            <person name="Ahmed I."/>
            <person name="Ohkuma M."/>
        </authorList>
    </citation>
    <scope>NUCLEOTIDE SEQUENCE [LARGE SCALE GENOMIC DNA]</scope>
    <source>
        <strain evidence="7 8">JCM 21738</strain>
    </source>
</reference>
<evidence type="ECO:0000256" key="2">
    <source>
        <dbReference type="ARBA" id="ARBA00007511"/>
    </source>
</evidence>
<evidence type="ECO:0000256" key="5">
    <source>
        <dbReference type="ARBA" id="ARBA00023136"/>
    </source>
</evidence>
<organism evidence="7 8">
    <name type="scientific">Mesobacillus boroniphilus JCM 21738</name>
    <dbReference type="NCBI Taxonomy" id="1294265"/>
    <lineage>
        <taxon>Bacteria</taxon>
        <taxon>Bacillati</taxon>
        <taxon>Bacillota</taxon>
        <taxon>Bacilli</taxon>
        <taxon>Bacillales</taxon>
        <taxon>Bacillaceae</taxon>
        <taxon>Mesobacillus</taxon>
    </lineage>
</organism>
<evidence type="ECO:0000313" key="7">
    <source>
        <dbReference type="EMBL" id="GAE45551.1"/>
    </source>
</evidence>
<comment type="similarity">
    <text evidence="2">Belongs to the TerC family.</text>
</comment>
<comment type="subcellular location">
    <subcellularLocation>
        <location evidence="1">Membrane</location>
        <topology evidence="1">Multi-pass membrane protein</topology>
    </subcellularLocation>
</comment>
<dbReference type="PANTHER" id="PTHR30238">
    <property type="entry name" value="MEMBRANE BOUND PREDICTED REDOX MODULATOR"/>
    <property type="match status" value="1"/>
</dbReference>
<keyword evidence="4 6" id="KW-1133">Transmembrane helix</keyword>
<gene>
    <name evidence="7" type="ORF">JCM21738_2370</name>
</gene>
<dbReference type="AlphaFoldDB" id="W4RML7"/>
<keyword evidence="5 6" id="KW-0472">Membrane</keyword>
<sequence>MLFIAINHIVRKLYFKKVENENHAAEKKKSGFWATVFKVELADIAFAVDSILAAVALAMTLPNTNLPKIGGMDGGKFLVIFAGGLIGLIIMRFAANLFVKLLQSRPGLEIAAFAIVGWVGVKLAVLTLGHKDIGVISYEFAHSVEWKLFFYTVLIGIAAAGWFMSKEKGQTQSA</sequence>
<dbReference type="PANTHER" id="PTHR30238:SF4">
    <property type="entry name" value="SLL1022 PROTEIN"/>
    <property type="match status" value="1"/>
</dbReference>
<dbReference type="eggNOG" id="COG0861">
    <property type="taxonomic scope" value="Bacteria"/>
</dbReference>
<comment type="caution">
    <text evidence="7">The sequence shown here is derived from an EMBL/GenBank/DDBJ whole genome shotgun (WGS) entry which is preliminary data.</text>
</comment>
<dbReference type="InterPro" id="IPR005496">
    <property type="entry name" value="Integral_membrane_TerC"/>
</dbReference>
<feature type="transmembrane region" description="Helical" evidence="6">
    <location>
        <begin position="36"/>
        <end position="57"/>
    </location>
</feature>
<dbReference type="NCBIfam" id="TIGR03716">
    <property type="entry name" value="R_switched_YkoY"/>
    <property type="match status" value="1"/>
</dbReference>
<evidence type="ECO:0000256" key="1">
    <source>
        <dbReference type="ARBA" id="ARBA00004141"/>
    </source>
</evidence>
<proteinExistence type="inferred from homology"/>